<dbReference type="GO" id="GO:0006154">
    <property type="term" value="P:adenosine catabolic process"/>
    <property type="evidence" value="ECO:0007669"/>
    <property type="project" value="TreeGrafter"/>
</dbReference>
<dbReference type="EMBL" id="JABCQN010000002">
    <property type="protein sequence ID" value="MBF0870476.1"/>
    <property type="molecule type" value="Genomic_DNA"/>
</dbReference>
<sequence length="842" mass="97237">MSMQAASVESVISTILISNYRILELFWEKDLAFDFQWSVLRERTYLAFQPWAARYPDHIFEGSWHSLENKASGHCILLAALDALVREFIEPSHGDSRVKQEMMGAWQQGIVSRVSVLPIKAAANAAFIGDHNLNSEELRGAYRSSDVAEVPWRRTLMPVLHYHESIVEEYIKKEGLHEAHLHLNGSTFAETCWLRALRTPYTEIKGFNAAWKGNRKKPSMPELVAQVNPELGPARLFHHLRTAARLRVWLRAIVENRVLPDAQFPFSLAQLGSSGEDEWTVGLIDILPEKSEMRDIQGELDWMTTLIVRLRQRPSIIHSRMFHAYLLIQNEYCQLLVQNEQQYGFDQFQKFTYTELRESAEAEYKARFCTMHGLQTNYSKVGYLEGRFAPKDTVKKSEHLLRAILGGYLEYLQDASEESLAMGRIRSASLTSLLSLLDQYFRTNGQDHRRIHRLALVVHFIKQAWSPGHGLTSGLYRHYGLDRDLRERTIVLLNCLKLWPMLRHWIRGIDAAANELHAPPDVFAATFRVCSRAGLTRRTYHAGEDFRHILTGIAVIYEALNFLDLRNGDRIGHGTAMGIHPKLWLERMPGNITLPRGEWMLGMLAAWKMSRDIPDLVALTNNLQRELEEIACQIFQRPLSSSAIERAMDLRGLSRLDVMYNQSEYKTSKGESFGLLWQEERELVRKAADEQPQDMALLWEWLSDKKIQMRSEEFIVIKSAFLKTDDYIKLQQQLMKEVARRGVLIETLPSSNVRISQYQHIREHHSLRWMRVPGHLVEGDPEIMVCLGSDDPGIFGSDLETEFYLLYAAMREHDLNDTEVVKRLGIVNERGRIYRFHHPIVN</sequence>
<dbReference type="GO" id="GO:0043103">
    <property type="term" value="P:hypoxanthine salvage"/>
    <property type="evidence" value="ECO:0007669"/>
    <property type="project" value="TreeGrafter"/>
</dbReference>
<dbReference type="AlphaFoldDB" id="A0A9Q2FLJ8"/>
<protein>
    <recommendedName>
        <fullName evidence="3">Adenosine deaminase</fullName>
    </recommendedName>
</protein>
<accession>A0A9Q2FLJ8</accession>
<dbReference type="Proteomes" id="UP000661006">
    <property type="component" value="Unassembled WGS sequence"/>
</dbReference>
<reference evidence="1" key="2">
    <citation type="submission" date="2020-11" db="EMBL/GenBank/DDBJ databases">
        <title>Description of novel Gluconobacter species.</title>
        <authorList>
            <person name="Cleenwerck I."/>
            <person name="Cnockaert M."/>
            <person name="Borremans W."/>
            <person name="Wieme A.D."/>
            <person name="De Vuyst L."/>
            <person name="Vandamme P."/>
        </authorList>
    </citation>
    <scope>NUCLEOTIDE SEQUENCE</scope>
    <source>
        <strain evidence="1">R71697</strain>
    </source>
</reference>
<evidence type="ECO:0000313" key="1">
    <source>
        <dbReference type="EMBL" id="MBF0870476.1"/>
    </source>
</evidence>
<dbReference type="SUPFAM" id="SSF51556">
    <property type="entry name" value="Metallo-dependent hydrolases"/>
    <property type="match status" value="1"/>
</dbReference>
<dbReference type="GO" id="GO:0005829">
    <property type="term" value="C:cytosol"/>
    <property type="evidence" value="ECO:0007669"/>
    <property type="project" value="TreeGrafter"/>
</dbReference>
<dbReference type="GeneID" id="81474305"/>
<dbReference type="PANTHER" id="PTHR11409:SF43">
    <property type="entry name" value="ADENOSINE DEAMINASE"/>
    <property type="match status" value="1"/>
</dbReference>
<comment type="caution">
    <text evidence="1">The sequence shown here is derived from an EMBL/GenBank/DDBJ whole genome shotgun (WGS) entry which is preliminary data.</text>
</comment>
<evidence type="ECO:0000313" key="2">
    <source>
        <dbReference type="Proteomes" id="UP000661006"/>
    </source>
</evidence>
<dbReference type="GO" id="GO:0004000">
    <property type="term" value="F:adenosine deaminase activity"/>
    <property type="evidence" value="ECO:0007669"/>
    <property type="project" value="TreeGrafter"/>
</dbReference>
<dbReference type="InterPro" id="IPR006330">
    <property type="entry name" value="Ado/ade_deaminase"/>
</dbReference>
<dbReference type="InterPro" id="IPR032466">
    <property type="entry name" value="Metal_Hydrolase"/>
</dbReference>
<organism evidence="1 2">
    <name type="scientific">Gluconobacter japonicus</name>
    <dbReference type="NCBI Taxonomy" id="376620"/>
    <lineage>
        <taxon>Bacteria</taxon>
        <taxon>Pseudomonadati</taxon>
        <taxon>Pseudomonadota</taxon>
        <taxon>Alphaproteobacteria</taxon>
        <taxon>Acetobacterales</taxon>
        <taxon>Acetobacteraceae</taxon>
        <taxon>Gluconobacter</taxon>
    </lineage>
</organism>
<dbReference type="GO" id="GO:0046103">
    <property type="term" value="P:inosine biosynthetic process"/>
    <property type="evidence" value="ECO:0007669"/>
    <property type="project" value="TreeGrafter"/>
</dbReference>
<dbReference type="Gene3D" id="3.20.20.140">
    <property type="entry name" value="Metal-dependent hydrolases"/>
    <property type="match status" value="2"/>
</dbReference>
<gene>
    <name evidence="1" type="ORF">HKD32_06330</name>
</gene>
<reference evidence="1" key="1">
    <citation type="submission" date="2020-04" db="EMBL/GenBank/DDBJ databases">
        <authorList>
            <person name="Sombolestani A."/>
        </authorList>
    </citation>
    <scope>NUCLEOTIDE SEQUENCE</scope>
    <source>
        <strain evidence="1">R71697</strain>
    </source>
</reference>
<name>A0A9Q2FLJ8_GLUJA</name>
<dbReference type="RefSeq" id="WP_194257718.1">
    <property type="nucleotide sequence ID" value="NZ_JABCQN010000002.1"/>
</dbReference>
<proteinExistence type="predicted"/>
<dbReference type="PANTHER" id="PTHR11409">
    <property type="entry name" value="ADENOSINE DEAMINASE"/>
    <property type="match status" value="1"/>
</dbReference>
<evidence type="ECO:0008006" key="3">
    <source>
        <dbReference type="Google" id="ProtNLM"/>
    </source>
</evidence>